<dbReference type="InterPro" id="IPR052053">
    <property type="entry name" value="IM_YidH-like"/>
</dbReference>
<accession>A0A8H7SDH0</accession>
<feature type="transmembrane region" description="Helical" evidence="5">
    <location>
        <begin position="134"/>
        <end position="152"/>
    </location>
</feature>
<dbReference type="EMBL" id="JAEPRB010000001">
    <property type="protein sequence ID" value="KAG2228329.1"/>
    <property type="molecule type" value="Genomic_DNA"/>
</dbReference>
<evidence type="ECO:0000256" key="4">
    <source>
        <dbReference type="ARBA" id="ARBA00023136"/>
    </source>
</evidence>
<evidence type="ECO:0000256" key="3">
    <source>
        <dbReference type="ARBA" id="ARBA00022989"/>
    </source>
</evidence>
<sequence>METYASTKFSLCNNEQCCKKFNYIDVATVHFQVDGPDPRDHCANERNMLTWLRTGMILSLIGFMTLLDLPSQIFAPAQSIPWNHDSSSIQVQVVSYIFVGLGITSILVGIIAYLKNLNQILHREIVVGHGWSGYTMVLLIVLFVLFVMAAALTT</sequence>
<dbReference type="Pfam" id="PF02656">
    <property type="entry name" value="DUF202"/>
    <property type="match status" value="1"/>
</dbReference>
<dbReference type="PANTHER" id="PTHR34187">
    <property type="entry name" value="FGR18P"/>
    <property type="match status" value="1"/>
</dbReference>
<dbReference type="PANTHER" id="PTHR34187:SF3">
    <property type="entry name" value="DUF DOMAIN PROTEIN (AFU_ORTHOLOGUE AFUA_6G11150)"/>
    <property type="match status" value="1"/>
</dbReference>
<feature type="transmembrane region" description="Helical" evidence="5">
    <location>
        <begin position="55"/>
        <end position="73"/>
    </location>
</feature>
<gene>
    <name evidence="7" type="ORF">INT45_011121</name>
</gene>
<evidence type="ECO:0000256" key="5">
    <source>
        <dbReference type="SAM" id="Phobius"/>
    </source>
</evidence>
<evidence type="ECO:0000313" key="8">
    <source>
        <dbReference type="Proteomes" id="UP000646827"/>
    </source>
</evidence>
<protein>
    <recommendedName>
        <fullName evidence="6">DUF202 domain-containing protein</fullName>
    </recommendedName>
</protein>
<name>A0A8H7SDH0_9FUNG</name>
<feature type="domain" description="DUF202" evidence="6">
    <location>
        <begin position="39"/>
        <end position="117"/>
    </location>
</feature>
<dbReference type="OrthoDB" id="199599at2759"/>
<organism evidence="7 8">
    <name type="scientific">Circinella minor</name>
    <dbReference type="NCBI Taxonomy" id="1195481"/>
    <lineage>
        <taxon>Eukaryota</taxon>
        <taxon>Fungi</taxon>
        <taxon>Fungi incertae sedis</taxon>
        <taxon>Mucoromycota</taxon>
        <taxon>Mucoromycotina</taxon>
        <taxon>Mucoromycetes</taxon>
        <taxon>Mucorales</taxon>
        <taxon>Lichtheimiaceae</taxon>
        <taxon>Circinella</taxon>
    </lineage>
</organism>
<evidence type="ECO:0000313" key="7">
    <source>
        <dbReference type="EMBL" id="KAG2228329.1"/>
    </source>
</evidence>
<dbReference type="GO" id="GO:0012505">
    <property type="term" value="C:endomembrane system"/>
    <property type="evidence" value="ECO:0007669"/>
    <property type="project" value="UniProtKB-SubCell"/>
</dbReference>
<feature type="transmembrane region" description="Helical" evidence="5">
    <location>
        <begin position="93"/>
        <end position="114"/>
    </location>
</feature>
<reference evidence="7 8" key="1">
    <citation type="submission" date="2020-12" db="EMBL/GenBank/DDBJ databases">
        <title>Metabolic potential, ecology and presence of endohyphal bacteria is reflected in genomic diversity of Mucoromycotina.</title>
        <authorList>
            <person name="Muszewska A."/>
            <person name="Okrasinska A."/>
            <person name="Steczkiewicz K."/>
            <person name="Drgas O."/>
            <person name="Orlowska M."/>
            <person name="Perlinska-Lenart U."/>
            <person name="Aleksandrzak-Piekarczyk T."/>
            <person name="Szatraj K."/>
            <person name="Zielenkiewicz U."/>
            <person name="Pilsyk S."/>
            <person name="Malc E."/>
            <person name="Mieczkowski P."/>
            <person name="Kruszewska J.S."/>
            <person name="Biernat P."/>
            <person name="Pawlowska J."/>
        </authorList>
    </citation>
    <scope>NUCLEOTIDE SEQUENCE [LARGE SCALE GENOMIC DNA]</scope>
    <source>
        <strain evidence="7 8">CBS 142.35</strain>
    </source>
</reference>
<evidence type="ECO:0000256" key="1">
    <source>
        <dbReference type="ARBA" id="ARBA00004127"/>
    </source>
</evidence>
<comment type="caution">
    <text evidence="7">The sequence shown here is derived from an EMBL/GenBank/DDBJ whole genome shotgun (WGS) entry which is preliminary data.</text>
</comment>
<dbReference type="InterPro" id="IPR003807">
    <property type="entry name" value="DUF202"/>
</dbReference>
<keyword evidence="8" id="KW-1185">Reference proteome</keyword>
<evidence type="ECO:0000259" key="6">
    <source>
        <dbReference type="Pfam" id="PF02656"/>
    </source>
</evidence>
<keyword evidence="2 5" id="KW-0812">Transmembrane</keyword>
<proteinExistence type="predicted"/>
<keyword evidence="4 5" id="KW-0472">Membrane</keyword>
<keyword evidence="3 5" id="KW-1133">Transmembrane helix</keyword>
<comment type="subcellular location">
    <subcellularLocation>
        <location evidence="1">Endomembrane system</location>
        <topology evidence="1">Multi-pass membrane protein</topology>
    </subcellularLocation>
</comment>
<evidence type="ECO:0000256" key="2">
    <source>
        <dbReference type="ARBA" id="ARBA00022692"/>
    </source>
</evidence>
<dbReference type="Proteomes" id="UP000646827">
    <property type="component" value="Unassembled WGS sequence"/>
</dbReference>
<dbReference type="AlphaFoldDB" id="A0A8H7SDH0"/>